<proteinExistence type="predicted"/>
<feature type="transmembrane region" description="Helical" evidence="1">
    <location>
        <begin position="14"/>
        <end position="37"/>
    </location>
</feature>
<protein>
    <submittedName>
        <fullName evidence="2">Uncharacterized protein</fullName>
    </submittedName>
</protein>
<organism evidence="2">
    <name type="scientific">marine sediment metagenome</name>
    <dbReference type="NCBI Taxonomy" id="412755"/>
    <lineage>
        <taxon>unclassified sequences</taxon>
        <taxon>metagenomes</taxon>
        <taxon>ecological metagenomes</taxon>
    </lineage>
</organism>
<sequence>MSTSVQTSGTVDTIMGIVVLMLSLGVLYALAKAFVSVEIKDDDKKKKG</sequence>
<keyword evidence="1" id="KW-0812">Transmembrane</keyword>
<comment type="caution">
    <text evidence="2">The sequence shown here is derived from an EMBL/GenBank/DDBJ whole genome shotgun (WGS) entry which is preliminary data.</text>
</comment>
<evidence type="ECO:0000313" key="2">
    <source>
        <dbReference type="EMBL" id="GAI04204.1"/>
    </source>
</evidence>
<keyword evidence="1" id="KW-0472">Membrane</keyword>
<dbReference type="AlphaFoldDB" id="X1MCV3"/>
<keyword evidence="1" id="KW-1133">Transmembrane helix</keyword>
<gene>
    <name evidence="2" type="ORF">S06H3_21237</name>
</gene>
<dbReference type="EMBL" id="BARV01011125">
    <property type="protein sequence ID" value="GAI04204.1"/>
    <property type="molecule type" value="Genomic_DNA"/>
</dbReference>
<accession>X1MCV3</accession>
<name>X1MCV3_9ZZZZ</name>
<evidence type="ECO:0000256" key="1">
    <source>
        <dbReference type="SAM" id="Phobius"/>
    </source>
</evidence>
<reference evidence="2" key="1">
    <citation type="journal article" date="2014" name="Front. Microbiol.">
        <title>High frequency of phylogenetically diverse reductive dehalogenase-homologous genes in deep subseafloor sedimentary metagenomes.</title>
        <authorList>
            <person name="Kawai M."/>
            <person name="Futagami T."/>
            <person name="Toyoda A."/>
            <person name="Takaki Y."/>
            <person name="Nishi S."/>
            <person name="Hori S."/>
            <person name="Arai W."/>
            <person name="Tsubouchi T."/>
            <person name="Morono Y."/>
            <person name="Uchiyama I."/>
            <person name="Ito T."/>
            <person name="Fujiyama A."/>
            <person name="Inagaki F."/>
            <person name="Takami H."/>
        </authorList>
    </citation>
    <scope>NUCLEOTIDE SEQUENCE</scope>
    <source>
        <strain evidence="2">Expedition CK06-06</strain>
    </source>
</reference>